<dbReference type="NCBIfam" id="TIGR00125">
    <property type="entry name" value="cyt_tran_rel"/>
    <property type="match status" value="1"/>
</dbReference>
<evidence type="ECO:0000256" key="8">
    <source>
        <dbReference type="ARBA" id="ARBA00022777"/>
    </source>
</evidence>
<dbReference type="InterPro" id="IPR004821">
    <property type="entry name" value="Cyt_trans-like"/>
</dbReference>
<evidence type="ECO:0000256" key="14">
    <source>
        <dbReference type="ARBA" id="ARBA00060955"/>
    </source>
</evidence>
<name>A0A2U2N744_9GAMM</name>
<keyword evidence="8 16" id="KW-0418">Kinase</keyword>
<dbReference type="EC" id="2.7.1.167" evidence="16"/>
<dbReference type="GO" id="GO:0016773">
    <property type="term" value="F:phosphotransferase activity, alcohol group as acceptor"/>
    <property type="evidence" value="ECO:0007669"/>
    <property type="project" value="InterPro"/>
</dbReference>
<comment type="similarity">
    <text evidence="14 16">In the N-terminal section; belongs to the carbohydrate kinase PfkB family.</text>
</comment>
<feature type="domain" description="Carbohydrate kinase PfkB" evidence="17">
    <location>
        <begin position="10"/>
        <end position="305"/>
    </location>
</feature>
<dbReference type="InterPro" id="IPR011913">
    <property type="entry name" value="RfaE_dom_I"/>
</dbReference>
<evidence type="ECO:0000256" key="7">
    <source>
        <dbReference type="ARBA" id="ARBA00022741"/>
    </source>
</evidence>
<evidence type="ECO:0000256" key="15">
    <source>
        <dbReference type="ARBA" id="ARBA00061122"/>
    </source>
</evidence>
<evidence type="ECO:0000259" key="17">
    <source>
        <dbReference type="Pfam" id="PF00294"/>
    </source>
</evidence>
<gene>
    <name evidence="16" type="primary">hldE</name>
    <name evidence="19" type="ORF">DEM34_03620</name>
</gene>
<evidence type="ECO:0000256" key="6">
    <source>
        <dbReference type="ARBA" id="ARBA00022695"/>
    </source>
</evidence>
<comment type="similarity">
    <text evidence="15 16">In the C-terminal section; belongs to the cytidylyltransferase family.</text>
</comment>
<comment type="pathway">
    <text evidence="16">Nucleotide-sugar biosynthesis; ADP-L-glycero-beta-D-manno-heptose biosynthesis; ADP-L-glycero-beta-D-manno-heptose from D-glycero-beta-D-manno-heptose 7-phosphate: step 3/4.</text>
</comment>
<dbReference type="Proteomes" id="UP000245474">
    <property type="component" value="Unassembled WGS sequence"/>
</dbReference>
<evidence type="ECO:0000256" key="16">
    <source>
        <dbReference type="HAMAP-Rule" id="MF_01603"/>
    </source>
</evidence>
<feature type="region of interest" description="Ribokinase" evidence="16">
    <location>
        <begin position="1"/>
        <end position="318"/>
    </location>
</feature>
<evidence type="ECO:0000313" key="19">
    <source>
        <dbReference type="EMBL" id="PWG64897.1"/>
    </source>
</evidence>
<keyword evidence="9 16" id="KW-0067">ATP-binding</keyword>
<comment type="pathway">
    <text evidence="16">Nucleotide-sugar biosynthesis; ADP-L-glycero-beta-D-manno-heptose biosynthesis; ADP-L-glycero-beta-D-manno-heptose from D-glycero-beta-D-manno-heptose 7-phosphate: step 1/4.</text>
</comment>
<comment type="pathway">
    <text evidence="3">Bacterial outer membrane biogenesis; LPS core biosynthesis.</text>
</comment>
<dbReference type="PANTHER" id="PTHR46969:SF1">
    <property type="entry name" value="BIFUNCTIONAL PROTEIN HLDE"/>
    <property type="match status" value="1"/>
</dbReference>
<comment type="function">
    <text evidence="1 16">Catalyzes the phosphorylation of D-glycero-D-manno-heptose 7-phosphate at the C-1 position to selectively form D-glycero-beta-D-manno-heptose-1,7-bisphosphate.</text>
</comment>
<dbReference type="UniPathway" id="UPA00356">
    <property type="reaction ID" value="UER00437"/>
</dbReference>
<feature type="binding site" evidence="16">
    <location>
        <begin position="194"/>
        <end position="197"/>
    </location>
    <ligand>
        <name>ATP</name>
        <dbReference type="ChEBI" id="CHEBI:30616"/>
    </ligand>
</feature>
<dbReference type="NCBIfam" id="TIGR02198">
    <property type="entry name" value="rfaE_dom_I"/>
    <property type="match status" value="1"/>
</dbReference>
<evidence type="ECO:0000256" key="9">
    <source>
        <dbReference type="ARBA" id="ARBA00022840"/>
    </source>
</evidence>
<evidence type="ECO:0000256" key="10">
    <source>
        <dbReference type="ARBA" id="ARBA00023268"/>
    </source>
</evidence>
<dbReference type="CDD" id="cd01172">
    <property type="entry name" value="RfaE_like"/>
    <property type="match status" value="1"/>
</dbReference>
<sequence length="480" mass="50237">MRIPEFSQAEVLVAGDVMLDRYWHGSTGRISPEAPVPVVRIGGREDRPGGAANVALGLSALGARARLLAPVGRDEAADVLDRLLDAAGVTRHWRRHEGMATTSKLRVLSQHQQMIRLDFEDPPEPGWPLTADDLAAALGDSGVAAVVLSDYAKGALAEPAALIAAAQARGVPVLVDPKRPDFEAYRGASVLTPNRGEFERVAGPCPDAETLVRRAQALLSAHDLGALVITRGEEGMTVVARGEDAIHVAAQARDVFDVTGAGDTVIAVLAGALAAGEDLGHAAALANLAAGVAVGKLGTATVSPTELHRAAAAWQPTVERGVTDPERLPTAVRNLQRQGERVVMTNGCFDLLHPGHVAYLEQARALGDRLVVAVNDDASVSRLKGESRPVVPLADRMAVLAGLASVDWVVPFSEDTPAALIEAIAPDILVKGGDYRVEQIAGHESVLSRGGEVRVLPFRAGYSTTGILKRLRGGSTAPDG</sequence>
<evidence type="ECO:0000256" key="13">
    <source>
        <dbReference type="ARBA" id="ARBA00052873"/>
    </source>
</evidence>
<dbReference type="OrthoDB" id="9802794at2"/>
<feature type="domain" description="Cytidyltransferase-like" evidence="18">
    <location>
        <begin position="344"/>
        <end position="468"/>
    </location>
</feature>
<comment type="catalytic activity">
    <reaction evidence="12 16">
        <text>D-glycero-beta-D-manno-heptose 1-phosphate + ATP + H(+) = ADP-D-glycero-beta-D-manno-heptose + diphosphate</text>
        <dbReference type="Rhea" id="RHEA:27465"/>
        <dbReference type="ChEBI" id="CHEBI:15378"/>
        <dbReference type="ChEBI" id="CHEBI:30616"/>
        <dbReference type="ChEBI" id="CHEBI:33019"/>
        <dbReference type="ChEBI" id="CHEBI:59967"/>
        <dbReference type="ChEBI" id="CHEBI:61593"/>
        <dbReference type="EC" id="2.7.7.70"/>
    </reaction>
</comment>
<evidence type="ECO:0000256" key="2">
    <source>
        <dbReference type="ARBA" id="ARBA00003753"/>
    </source>
</evidence>
<dbReference type="InterPro" id="IPR002173">
    <property type="entry name" value="Carboh/pur_kinase_PfkB_CS"/>
</dbReference>
<dbReference type="GO" id="GO:0009244">
    <property type="term" value="P:lipopolysaccharide core region biosynthetic process"/>
    <property type="evidence" value="ECO:0007669"/>
    <property type="project" value="UniProtKB-UniPathway"/>
</dbReference>
<feature type="region of interest" description="Cytidylyltransferase" evidence="16">
    <location>
        <begin position="344"/>
        <end position="480"/>
    </location>
</feature>
<evidence type="ECO:0000259" key="18">
    <source>
        <dbReference type="Pfam" id="PF01467"/>
    </source>
</evidence>
<dbReference type="AlphaFoldDB" id="A0A2U2N744"/>
<evidence type="ECO:0000313" key="20">
    <source>
        <dbReference type="Proteomes" id="UP000245474"/>
    </source>
</evidence>
<evidence type="ECO:0000256" key="5">
    <source>
        <dbReference type="ARBA" id="ARBA00022679"/>
    </source>
</evidence>
<evidence type="ECO:0000256" key="4">
    <source>
        <dbReference type="ARBA" id="ARBA00011738"/>
    </source>
</evidence>
<comment type="catalytic activity">
    <reaction evidence="13 16">
        <text>D-glycero-beta-D-manno-heptose 7-phosphate + ATP = D-glycero-beta-D-manno-heptose 1,7-bisphosphate + ADP + H(+)</text>
        <dbReference type="Rhea" id="RHEA:27473"/>
        <dbReference type="ChEBI" id="CHEBI:15378"/>
        <dbReference type="ChEBI" id="CHEBI:30616"/>
        <dbReference type="ChEBI" id="CHEBI:60204"/>
        <dbReference type="ChEBI" id="CHEBI:60208"/>
        <dbReference type="ChEBI" id="CHEBI:456216"/>
        <dbReference type="EC" id="2.7.1.167"/>
    </reaction>
</comment>
<comment type="subunit">
    <text evidence="4 16">Homodimer.</text>
</comment>
<keyword evidence="10 16" id="KW-0511">Multifunctional enzyme</keyword>
<feature type="active site" evidence="16">
    <location>
        <position position="263"/>
    </location>
</feature>
<evidence type="ECO:0000256" key="3">
    <source>
        <dbReference type="ARBA" id="ARBA00004713"/>
    </source>
</evidence>
<keyword evidence="20" id="KW-1185">Reference proteome</keyword>
<keyword evidence="5 16" id="KW-0808">Transferase</keyword>
<dbReference type="SUPFAM" id="SSF52374">
    <property type="entry name" value="Nucleotidylyl transferase"/>
    <property type="match status" value="1"/>
</dbReference>
<dbReference type="EC" id="2.7.7.70" evidence="16"/>
<keyword evidence="7 16" id="KW-0547">Nucleotide-binding</keyword>
<dbReference type="UniPathway" id="UPA00958"/>
<dbReference type="RefSeq" id="WP_109676357.1">
    <property type="nucleotide sequence ID" value="NZ_CP086615.1"/>
</dbReference>
<dbReference type="PANTHER" id="PTHR46969">
    <property type="entry name" value="BIFUNCTIONAL PROTEIN HLDE"/>
    <property type="match status" value="1"/>
</dbReference>
<comment type="function">
    <text evidence="2 16">Catalyzes the ADP transfer from ATP to D-glycero-beta-D-manno-heptose 1-phosphate, yielding ADP-D-glycero-beta-D-manno-heptose.</text>
</comment>
<dbReference type="GO" id="GO:0033785">
    <property type="term" value="F:heptose 7-phosphate kinase activity"/>
    <property type="evidence" value="ECO:0007669"/>
    <property type="project" value="UniProtKB-UniRule"/>
</dbReference>
<keyword evidence="6 16" id="KW-0548">Nucleotidyltransferase</keyword>
<protein>
    <recommendedName>
        <fullName evidence="16">Bifunctional protein HldE</fullName>
    </recommendedName>
    <domain>
        <recommendedName>
            <fullName evidence="16">D-beta-D-heptose 7-phosphate kinase</fullName>
            <ecNumber evidence="16">2.7.1.167</ecNumber>
        </recommendedName>
        <alternativeName>
            <fullName evidence="16">D-beta-D-heptose 7-phosphotransferase</fullName>
        </alternativeName>
        <alternativeName>
            <fullName evidence="16">D-glycero-beta-D-manno-heptose-7-phosphate kinase</fullName>
        </alternativeName>
    </domain>
    <domain>
        <recommendedName>
            <fullName evidence="16">D-beta-D-heptose 1-phosphate adenylyltransferase</fullName>
            <ecNumber evidence="16">2.7.7.70</ecNumber>
        </recommendedName>
        <alternativeName>
            <fullName evidence="16">D-glycero-beta-D-manno-heptose 1-phosphate adenylyltransferase</fullName>
        </alternativeName>
    </domain>
</protein>
<dbReference type="PROSITE" id="PS00583">
    <property type="entry name" value="PFKB_KINASES_1"/>
    <property type="match status" value="1"/>
</dbReference>
<dbReference type="GO" id="GO:0033786">
    <property type="term" value="F:heptose-1-phosphate adenylyltransferase activity"/>
    <property type="evidence" value="ECO:0007669"/>
    <property type="project" value="UniProtKB-UniRule"/>
</dbReference>
<organism evidence="19 20">
    <name type="scientific">Sediminicurvatus halobius</name>
    <dbReference type="NCBI Taxonomy" id="2182432"/>
    <lineage>
        <taxon>Bacteria</taxon>
        <taxon>Pseudomonadati</taxon>
        <taxon>Pseudomonadota</taxon>
        <taxon>Gammaproteobacteria</taxon>
        <taxon>Chromatiales</taxon>
        <taxon>Ectothiorhodospiraceae</taxon>
        <taxon>Sediminicurvatus</taxon>
    </lineage>
</organism>
<dbReference type="InterPro" id="IPR029056">
    <property type="entry name" value="Ribokinase-like"/>
</dbReference>
<dbReference type="HAMAP" id="MF_01603">
    <property type="entry name" value="HldE"/>
    <property type="match status" value="1"/>
</dbReference>
<dbReference type="Gene3D" id="3.40.50.620">
    <property type="entry name" value="HUPs"/>
    <property type="match status" value="1"/>
</dbReference>
<reference evidence="19 20" key="1">
    <citation type="submission" date="2018-05" db="EMBL/GenBank/DDBJ databases">
        <title>Spiribacter halobius sp. nov., a moderately halophilic bacterium isolated from marine solar saltern.</title>
        <authorList>
            <person name="Zheng W.-S."/>
            <person name="Lu D.-C."/>
            <person name="Du Z.-J."/>
        </authorList>
    </citation>
    <scope>NUCLEOTIDE SEQUENCE [LARGE SCALE GENOMIC DNA]</scope>
    <source>
        <strain evidence="19 20">E85</strain>
    </source>
</reference>
<dbReference type="InterPro" id="IPR023030">
    <property type="entry name" value="Bifunc_HldE"/>
</dbReference>
<dbReference type="GO" id="GO:0005524">
    <property type="term" value="F:ATP binding"/>
    <property type="evidence" value="ECO:0007669"/>
    <property type="project" value="UniProtKB-UniRule"/>
</dbReference>
<dbReference type="GO" id="GO:0005829">
    <property type="term" value="C:cytosol"/>
    <property type="evidence" value="ECO:0007669"/>
    <property type="project" value="TreeGrafter"/>
</dbReference>
<dbReference type="GO" id="GO:0097171">
    <property type="term" value="P:ADP-L-glycero-beta-D-manno-heptose biosynthetic process"/>
    <property type="evidence" value="ECO:0007669"/>
    <property type="project" value="UniProtKB-UniPathway"/>
</dbReference>
<dbReference type="EMBL" id="QFFI01000004">
    <property type="protein sequence ID" value="PWG64897.1"/>
    <property type="molecule type" value="Genomic_DNA"/>
</dbReference>
<dbReference type="InterPro" id="IPR011611">
    <property type="entry name" value="PfkB_dom"/>
</dbReference>
<dbReference type="InterPro" id="IPR014729">
    <property type="entry name" value="Rossmann-like_a/b/a_fold"/>
</dbReference>
<dbReference type="Gene3D" id="3.40.1190.20">
    <property type="match status" value="1"/>
</dbReference>
<dbReference type="FunFam" id="3.40.50.620:FF:000028">
    <property type="entry name" value="Bifunctional protein HldE"/>
    <property type="match status" value="1"/>
</dbReference>
<accession>A0A2U2N744</accession>
<dbReference type="NCBIfam" id="NF008454">
    <property type="entry name" value="PRK11316.1"/>
    <property type="match status" value="1"/>
</dbReference>
<evidence type="ECO:0000256" key="1">
    <source>
        <dbReference type="ARBA" id="ARBA00002319"/>
    </source>
</evidence>
<dbReference type="Pfam" id="PF00294">
    <property type="entry name" value="PfkB"/>
    <property type="match status" value="1"/>
</dbReference>
<comment type="caution">
    <text evidence="19">The sequence shown here is derived from an EMBL/GenBank/DDBJ whole genome shotgun (WGS) entry which is preliminary data.</text>
</comment>
<evidence type="ECO:0000256" key="11">
    <source>
        <dbReference type="ARBA" id="ARBA00023277"/>
    </source>
</evidence>
<keyword evidence="11 16" id="KW-0119">Carbohydrate metabolism</keyword>
<evidence type="ECO:0000256" key="12">
    <source>
        <dbReference type="ARBA" id="ARBA00047428"/>
    </source>
</evidence>
<dbReference type="Pfam" id="PF01467">
    <property type="entry name" value="CTP_transf_like"/>
    <property type="match status" value="1"/>
</dbReference>
<dbReference type="FunFam" id="3.40.1190.20:FF:000002">
    <property type="entry name" value="Bifunctional protein HldE"/>
    <property type="match status" value="1"/>
</dbReference>
<dbReference type="InterPro" id="IPR011914">
    <property type="entry name" value="RfaE_dom_II"/>
</dbReference>
<proteinExistence type="inferred from homology"/>
<dbReference type="SUPFAM" id="SSF53613">
    <property type="entry name" value="Ribokinase-like"/>
    <property type="match status" value="1"/>
</dbReference>
<dbReference type="NCBIfam" id="TIGR02199">
    <property type="entry name" value="rfaE_dom_II"/>
    <property type="match status" value="1"/>
</dbReference>